<feature type="binding site" evidence="3">
    <location>
        <begin position="24"/>
        <end position="31"/>
    </location>
    <ligand>
        <name>substrate</name>
    </ligand>
</feature>
<dbReference type="PROSITE" id="PS00175">
    <property type="entry name" value="PG_MUTASE"/>
    <property type="match status" value="1"/>
</dbReference>
<protein>
    <submittedName>
        <fullName evidence="5">Phosphoglycerate mutase</fullName>
    </submittedName>
</protein>
<dbReference type="Gene3D" id="3.40.50.1240">
    <property type="entry name" value="Phosphoglycerate mutase-like"/>
    <property type="match status" value="1"/>
</dbReference>
<dbReference type="PANTHER" id="PTHR46517">
    <property type="entry name" value="FRUCTOSE-2,6-BISPHOSPHATASE TIGAR"/>
    <property type="match status" value="1"/>
</dbReference>
<dbReference type="CDD" id="cd07067">
    <property type="entry name" value="HP_PGM_like"/>
    <property type="match status" value="1"/>
</dbReference>
<evidence type="ECO:0000256" key="2">
    <source>
        <dbReference type="PIRSR" id="PIRSR613078-1"/>
    </source>
</evidence>
<organism evidence="5">
    <name type="scientific">Staphylococcus saprophyticus</name>
    <dbReference type="NCBI Taxonomy" id="29385"/>
    <lineage>
        <taxon>Bacteria</taxon>
        <taxon>Bacillati</taxon>
        <taxon>Bacillota</taxon>
        <taxon>Bacilli</taxon>
        <taxon>Bacillales</taxon>
        <taxon>Staphylococcaceae</taxon>
        <taxon>Staphylococcus</taxon>
    </lineage>
</organism>
<dbReference type="InterPro" id="IPR001345">
    <property type="entry name" value="PG/BPGM_mutase_AS"/>
</dbReference>
<sequence>MIMVIMRICIQKERMVNMKIYLVRHGESQSNYDKKQGKNYFCGQLDVPLTERGTWSAQLLQSYFDKKAIDHIYISDLLRTRQTYNAIFDKSIPASVTPLLRERSLGIFEGKMVEAVEQNPSYTRYFEDQNYLEFRHSFTQKAPEGESYADVMERVKQFFENEIDDSLDSIAIVAHQVVIRCCFVYLGYDLEATVIDRKIENCVPYELEK</sequence>
<evidence type="ECO:0000256" key="1">
    <source>
        <dbReference type="ARBA" id="ARBA00022801"/>
    </source>
</evidence>
<gene>
    <name evidence="5" type="primary">ORF_o30</name>
</gene>
<evidence type="ECO:0000313" key="5">
    <source>
        <dbReference type="EMBL" id="CEO43734.1"/>
    </source>
</evidence>
<dbReference type="PIRSF" id="PIRSF000709">
    <property type="entry name" value="6PFK_2-Ptase"/>
    <property type="match status" value="1"/>
</dbReference>
<proteinExistence type="predicted"/>
<name>A0A1L7RUX5_STASA</name>
<feature type="active site" description="Proton donor/acceptor" evidence="2">
    <location>
        <position position="102"/>
    </location>
</feature>
<dbReference type="Pfam" id="PF00300">
    <property type="entry name" value="His_Phos_1"/>
    <property type="match status" value="1"/>
</dbReference>
<dbReference type="InterPro" id="IPR013078">
    <property type="entry name" value="His_Pase_superF_clade-1"/>
</dbReference>
<dbReference type="SUPFAM" id="SSF53254">
    <property type="entry name" value="Phosphoglycerate mutase-like"/>
    <property type="match status" value="1"/>
</dbReference>
<reference evidence="5" key="1">
    <citation type="submission" date="2015-01" db="EMBL/GenBank/DDBJ databases">
        <title>Novel erm(44)-related macrolide-lincosamide-streptogramin B resistance gene in Staphylococcus saprophyticus.</title>
        <authorList>
            <person name="Wendlandt S."/>
            <person name="Hess S."/>
            <person name="Li J."/>
            <person name="Kadlec K."/>
            <person name="Wang Y."/>
            <person name="Fessler A.T."/>
            <person name="Schwarz S."/>
            <person name="Gallert C."/>
        </authorList>
    </citation>
    <scope>NUCLEOTIDE SEQUENCE</scope>
    <source>
        <strain evidence="5">Ab-7</strain>
    </source>
</reference>
<feature type="binding site" evidence="3">
    <location>
        <position position="79"/>
    </location>
    <ligand>
        <name>substrate</name>
    </ligand>
</feature>
<evidence type="ECO:0000256" key="3">
    <source>
        <dbReference type="PIRSR" id="PIRSR613078-2"/>
    </source>
</evidence>
<dbReference type="EMBL" id="LN795824">
    <property type="protein sequence ID" value="CEO43734.1"/>
    <property type="molecule type" value="Genomic_DNA"/>
</dbReference>
<dbReference type="AlphaFoldDB" id="A0A1L7RUX5"/>
<dbReference type="GO" id="GO:0005829">
    <property type="term" value="C:cytosol"/>
    <property type="evidence" value="ECO:0007669"/>
    <property type="project" value="TreeGrafter"/>
</dbReference>
<accession>A0A1L7RUX5</accession>
<dbReference type="GO" id="GO:0004331">
    <property type="term" value="F:fructose-2,6-bisphosphate 2-phosphatase activity"/>
    <property type="evidence" value="ECO:0007669"/>
    <property type="project" value="TreeGrafter"/>
</dbReference>
<keyword evidence="1" id="KW-0378">Hydrolase</keyword>
<dbReference type="SMART" id="SM00855">
    <property type="entry name" value="PGAM"/>
    <property type="match status" value="1"/>
</dbReference>
<dbReference type="InterPro" id="IPR029033">
    <property type="entry name" value="His_PPase_superfam"/>
</dbReference>
<dbReference type="GO" id="GO:0045820">
    <property type="term" value="P:negative regulation of glycolytic process"/>
    <property type="evidence" value="ECO:0007669"/>
    <property type="project" value="TreeGrafter"/>
</dbReference>
<feature type="active site" description="Tele-phosphohistidine intermediate" evidence="2">
    <location>
        <position position="25"/>
    </location>
</feature>
<feature type="site" description="Transition state stabilizer" evidence="4">
    <location>
        <position position="175"/>
    </location>
</feature>
<dbReference type="PANTHER" id="PTHR46517:SF1">
    <property type="entry name" value="FRUCTOSE-2,6-BISPHOSPHATASE TIGAR"/>
    <property type="match status" value="1"/>
</dbReference>
<dbReference type="InterPro" id="IPR051695">
    <property type="entry name" value="Phosphoglycerate_Mutase"/>
</dbReference>
<dbReference type="GO" id="GO:0043456">
    <property type="term" value="P:regulation of pentose-phosphate shunt"/>
    <property type="evidence" value="ECO:0007669"/>
    <property type="project" value="TreeGrafter"/>
</dbReference>
<evidence type="ECO:0000256" key="4">
    <source>
        <dbReference type="PIRSR" id="PIRSR613078-3"/>
    </source>
</evidence>